<evidence type="ECO:0000256" key="3">
    <source>
        <dbReference type="ARBA" id="ARBA00023163"/>
    </source>
</evidence>
<dbReference type="AlphaFoldDB" id="A0A6J7KK18"/>
<evidence type="ECO:0000313" key="5">
    <source>
        <dbReference type="EMBL" id="CAB4955841.1"/>
    </source>
</evidence>
<dbReference type="PANTHER" id="PTHR34824">
    <property type="entry name" value="HEAT-INDUCIBLE TRANSCRIPTION REPRESSOR HRCA"/>
    <property type="match status" value="1"/>
</dbReference>
<dbReference type="Pfam" id="PF01628">
    <property type="entry name" value="HrcA"/>
    <property type="match status" value="1"/>
</dbReference>
<reference evidence="5" key="1">
    <citation type="submission" date="2020-05" db="EMBL/GenBank/DDBJ databases">
        <authorList>
            <person name="Chiriac C."/>
            <person name="Salcher M."/>
            <person name="Ghai R."/>
            <person name="Kavagutti S V."/>
        </authorList>
    </citation>
    <scope>NUCLEOTIDE SEQUENCE</scope>
</reference>
<accession>A0A6J7KK18</accession>
<feature type="domain" description="Heat-inducible transcription repressor HrcA C-terminal" evidence="4">
    <location>
        <begin position="2"/>
        <end position="61"/>
    </location>
</feature>
<dbReference type="Gene3D" id="3.30.450.40">
    <property type="match status" value="1"/>
</dbReference>
<keyword evidence="3" id="KW-0804">Transcription</keyword>
<evidence type="ECO:0000256" key="2">
    <source>
        <dbReference type="ARBA" id="ARBA00023015"/>
    </source>
</evidence>
<evidence type="ECO:0000259" key="4">
    <source>
        <dbReference type="Pfam" id="PF01628"/>
    </source>
</evidence>
<dbReference type="InterPro" id="IPR021153">
    <property type="entry name" value="HrcA_C"/>
</dbReference>
<protein>
    <submittedName>
        <fullName evidence="5">Unannotated protein</fullName>
    </submittedName>
</protein>
<gene>
    <name evidence="5" type="ORF">UFOPK3837_00734</name>
</gene>
<dbReference type="GO" id="GO:0003677">
    <property type="term" value="F:DNA binding"/>
    <property type="evidence" value="ECO:0007669"/>
    <property type="project" value="InterPro"/>
</dbReference>
<dbReference type="PANTHER" id="PTHR34824:SF1">
    <property type="entry name" value="HEAT-INDUCIBLE TRANSCRIPTION REPRESSOR HRCA"/>
    <property type="match status" value="1"/>
</dbReference>
<dbReference type="SUPFAM" id="SSF55781">
    <property type="entry name" value="GAF domain-like"/>
    <property type="match status" value="1"/>
</dbReference>
<dbReference type="EMBL" id="CAFBNO010000029">
    <property type="protein sequence ID" value="CAB4955841.1"/>
    <property type="molecule type" value="Genomic_DNA"/>
</dbReference>
<dbReference type="InterPro" id="IPR029016">
    <property type="entry name" value="GAF-like_dom_sf"/>
</dbReference>
<sequence>MLLKLFSELEADANGIALSIGRENPFEGLTETSVVVGSYENQGSEIAKVGVIGPTRMDYSANIAAVRAIARYLTKALGA</sequence>
<keyword evidence="1" id="KW-0678">Repressor</keyword>
<proteinExistence type="predicted"/>
<name>A0A6J7KK18_9ZZZZ</name>
<dbReference type="GO" id="GO:0045892">
    <property type="term" value="P:negative regulation of DNA-templated transcription"/>
    <property type="evidence" value="ECO:0007669"/>
    <property type="project" value="TreeGrafter"/>
</dbReference>
<dbReference type="InterPro" id="IPR002571">
    <property type="entry name" value="HrcA"/>
</dbReference>
<organism evidence="5">
    <name type="scientific">freshwater metagenome</name>
    <dbReference type="NCBI Taxonomy" id="449393"/>
    <lineage>
        <taxon>unclassified sequences</taxon>
        <taxon>metagenomes</taxon>
        <taxon>ecological metagenomes</taxon>
    </lineage>
</organism>
<evidence type="ECO:0000256" key="1">
    <source>
        <dbReference type="ARBA" id="ARBA00022491"/>
    </source>
</evidence>
<keyword evidence="2" id="KW-0805">Transcription regulation</keyword>